<protein>
    <submittedName>
        <fullName evidence="1">Uncharacterized protein</fullName>
    </submittedName>
</protein>
<gene>
    <name evidence="1" type="ORF">DPEC_G00067130</name>
</gene>
<organism evidence="1 2">
    <name type="scientific">Dallia pectoralis</name>
    <name type="common">Alaska blackfish</name>
    <dbReference type="NCBI Taxonomy" id="75939"/>
    <lineage>
        <taxon>Eukaryota</taxon>
        <taxon>Metazoa</taxon>
        <taxon>Chordata</taxon>
        <taxon>Craniata</taxon>
        <taxon>Vertebrata</taxon>
        <taxon>Euteleostomi</taxon>
        <taxon>Actinopterygii</taxon>
        <taxon>Neopterygii</taxon>
        <taxon>Teleostei</taxon>
        <taxon>Protacanthopterygii</taxon>
        <taxon>Esociformes</taxon>
        <taxon>Umbridae</taxon>
        <taxon>Dallia</taxon>
    </lineage>
</organism>
<keyword evidence="2" id="KW-1185">Reference proteome</keyword>
<sequence>MIRVDAGVYIGAASDLQNAQDLANAGITHILTVDSQQQALPDGSFRMKYIHALDDTQTDLLSHFDDCVRFMCDACEDSKVVLVHCHVGQSRSAAVVTAYLMKLHKMNFADAYAKLQQLKPDVKMNEGFMDQLALYELLGCEVDATSPQYKEYRLLKVTEKYPDLQNIPKEVFAADPSLSTCSEVVYRCKMCRRTLFRGSSVLSHSIGQGSTAFGYKKLSDLQRGIETQCTSYFTEPVQWMEQAVSGKMNGQLLCPKCNSKLGSFNWCGEQCSCGRWVTPAFQMHKNRVDEIKHISIATLKS</sequence>
<reference evidence="1" key="1">
    <citation type="submission" date="2021-05" db="EMBL/GenBank/DDBJ databases">
        <authorList>
            <person name="Pan Q."/>
            <person name="Jouanno E."/>
            <person name="Zahm M."/>
            <person name="Klopp C."/>
            <person name="Cabau C."/>
            <person name="Louis A."/>
            <person name="Berthelot C."/>
            <person name="Parey E."/>
            <person name="Roest Crollius H."/>
            <person name="Montfort J."/>
            <person name="Robinson-Rechavi M."/>
            <person name="Bouchez O."/>
            <person name="Lampietro C."/>
            <person name="Lopez Roques C."/>
            <person name="Donnadieu C."/>
            <person name="Postlethwait J."/>
            <person name="Bobe J."/>
            <person name="Dillon D."/>
            <person name="Chandos A."/>
            <person name="von Hippel F."/>
            <person name="Guiguen Y."/>
        </authorList>
    </citation>
    <scope>NUCLEOTIDE SEQUENCE</scope>
    <source>
        <strain evidence="1">YG-Jan2019</strain>
    </source>
</reference>
<dbReference type="EMBL" id="CM055732">
    <property type="protein sequence ID" value="KAJ8012290.1"/>
    <property type="molecule type" value="Genomic_DNA"/>
</dbReference>
<name>A0ACC2H9I6_DALPE</name>
<accession>A0ACC2H9I6</accession>
<evidence type="ECO:0000313" key="1">
    <source>
        <dbReference type="EMBL" id="KAJ8012290.1"/>
    </source>
</evidence>
<evidence type="ECO:0000313" key="2">
    <source>
        <dbReference type="Proteomes" id="UP001157502"/>
    </source>
</evidence>
<proteinExistence type="predicted"/>
<comment type="caution">
    <text evidence="1">The sequence shown here is derived from an EMBL/GenBank/DDBJ whole genome shotgun (WGS) entry which is preliminary data.</text>
</comment>
<dbReference type="Proteomes" id="UP001157502">
    <property type="component" value="Chromosome 5"/>
</dbReference>